<evidence type="ECO:0000313" key="4">
    <source>
        <dbReference type="Proteomes" id="UP000008827"/>
    </source>
</evidence>
<feature type="transmembrane region" description="Helical" evidence="1">
    <location>
        <begin position="328"/>
        <end position="350"/>
    </location>
</feature>
<evidence type="ECO:0000256" key="1">
    <source>
        <dbReference type="SAM" id="Phobius"/>
    </source>
</evidence>
<keyword evidence="1" id="KW-0472">Membrane</keyword>
<dbReference type="GeneID" id="100779874"/>
<dbReference type="PaxDb" id="3847-GLYMA03G25661.1"/>
<organism evidence="3">
    <name type="scientific">Glycine max</name>
    <name type="common">Soybean</name>
    <name type="synonym">Glycine hispida</name>
    <dbReference type="NCBI Taxonomy" id="3847"/>
    <lineage>
        <taxon>Eukaryota</taxon>
        <taxon>Viridiplantae</taxon>
        <taxon>Streptophyta</taxon>
        <taxon>Embryophyta</taxon>
        <taxon>Tracheophyta</taxon>
        <taxon>Spermatophyta</taxon>
        <taxon>Magnoliopsida</taxon>
        <taxon>eudicotyledons</taxon>
        <taxon>Gunneridae</taxon>
        <taxon>Pentapetalae</taxon>
        <taxon>rosids</taxon>
        <taxon>fabids</taxon>
        <taxon>Fabales</taxon>
        <taxon>Fabaceae</taxon>
        <taxon>Papilionoideae</taxon>
        <taxon>50 kb inversion clade</taxon>
        <taxon>NPAAA clade</taxon>
        <taxon>indigoferoid/millettioid clade</taxon>
        <taxon>Phaseoleae</taxon>
        <taxon>Glycine</taxon>
        <taxon>Glycine subgen. Soja</taxon>
    </lineage>
</organism>
<reference evidence="2 3" key="1">
    <citation type="journal article" date="2010" name="Nature">
        <title>Genome sequence of the palaeopolyploid soybean.</title>
        <authorList>
            <person name="Schmutz J."/>
            <person name="Cannon S.B."/>
            <person name="Schlueter J."/>
            <person name="Ma J."/>
            <person name="Mitros T."/>
            <person name="Nelson W."/>
            <person name="Hyten D.L."/>
            <person name="Song Q."/>
            <person name="Thelen J.J."/>
            <person name="Cheng J."/>
            <person name="Xu D."/>
            <person name="Hellsten U."/>
            <person name="May G.D."/>
            <person name="Yu Y."/>
            <person name="Sakurai T."/>
            <person name="Umezawa T."/>
            <person name="Bhattacharyya M.K."/>
            <person name="Sandhu D."/>
            <person name="Valliyodan B."/>
            <person name="Lindquist E."/>
            <person name="Peto M."/>
            <person name="Grant D."/>
            <person name="Shu S."/>
            <person name="Goodstein D."/>
            <person name="Barry K."/>
            <person name="Futrell-Griggs M."/>
            <person name="Abernathy B."/>
            <person name="Du J."/>
            <person name="Tian Z."/>
            <person name="Zhu L."/>
            <person name="Gill N."/>
            <person name="Joshi T."/>
            <person name="Libault M."/>
            <person name="Sethuraman A."/>
            <person name="Zhang X.-C."/>
            <person name="Shinozaki K."/>
            <person name="Nguyen H.T."/>
            <person name="Wing R.A."/>
            <person name="Cregan P."/>
            <person name="Specht J."/>
            <person name="Grimwood J."/>
            <person name="Rokhsar D."/>
            <person name="Stacey G."/>
            <person name="Shoemaker R.C."/>
            <person name="Jackson S.A."/>
        </authorList>
    </citation>
    <scope>NUCLEOTIDE SEQUENCE [LARGE SCALE GENOMIC DNA]</scope>
    <source>
        <strain evidence="3">cv. Williams 82</strain>
        <tissue evidence="2">Callus</tissue>
    </source>
</reference>
<feature type="transmembrane region" description="Helical" evidence="1">
    <location>
        <begin position="301"/>
        <end position="322"/>
    </location>
</feature>
<dbReference type="RefSeq" id="XP_006576706.1">
    <property type="nucleotide sequence ID" value="XM_006576643.4"/>
</dbReference>
<evidence type="ECO:0000313" key="3">
    <source>
        <dbReference type="EnsemblPlants" id="KRH66453"/>
    </source>
</evidence>
<protein>
    <submittedName>
        <fullName evidence="2 3">Uncharacterized protein</fullName>
    </submittedName>
</protein>
<dbReference type="EMBL" id="CM000836">
    <property type="protein sequence ID" value="KRH66453.1"/>
    <property type="molecule type" value="Genomic_DNA"/>
</dbReference>
<dbReference type="Proteomes" id="UP000008827">
    <property type="component" value="Chromosome 3"/>
</dbReference>
<feature type="transmembrane region" description="Helical" evidence="1">
    <location>
        <begin position="362"/>
        <end position="389"/>
    </location>
</feature>
<proteinExistence type="predicted"/>
<keyword evidence="1" id="KW-0812">Transmembrane</keyword>
<keyword evidence="1" id="KW-1133">Transmembrane helix</keyword>
<dbReference type="HOGENOM" id="CLU_662930_0_0_1"/>
<sequence>MKEINDPAAPSPPREAILMDQMKTFLLYIAKIKEELESDPQLYWHSIYRIEKMDVSGDDSVEKLTSKILQCIEKMDTGLRWESVLLLRLEKTIKELYPELWVVNVCGLGIVIADSVLESKFAPHAVDLSLPELESRNIIKGYIGSRYRRPYYPMVGNHKRLQVYTDIHVERCLAKWQEKKRSLLEELGINHQFVKWQGKIYEEEKENRHSHPPNHAVIKIDDNGVLKVDKRETKRLNTFLKFYGNRIFQSHSTDENRVAKWAALHGMQWAQLSVLGNPLDKLSQSTGIDTMELSMGKACSITVWTSIFFLNFLFAAMLTWSLPLRIPAYSMLGFSLLYYILALIVAMSGYSVAWGGSAKMSGLLFVFGGATSLVLLLSIIIIVVLYAAWCSSPNEVGGELTEKHSPECIIKFQDN</sequence>
<accession>K7KEB5</accession>
<reference evidence="2" key="3">
    <citation type="submission" date="2018-07" db="EMBL/GenBank/DDBJ databases">
        <title>WGS assembly of Glycine max.</title>
        <authorList>
            <person name="Schmutz J."/>
            <person name="Cannon S."/>
            <person name="Schlueter J."/>
            <person name="Ma J."/>
            <person name="Mitros T."/>
            <person name="Nelson W."/>
            <person name="Hyten D."/>
            <person name="Song Q."/>
            <person name="Thelen J."/>
            <person name="Cheng J."/>
            <person name="Xu D."/>
            <person name="Hellsten U."/>
            <person name="May G."/>
            <person name="Yu Y."/>
            <person name="Sakurai T."/>
            <person name="Umezawa T."/>
            <person name="Bhattacharyya M."/>
            <person name="Sandhu D."/>
            <person name="Valliyodan B."/>
            <person name="Lindquist E."/>
            <person name="Peto M."/>
            <person name="Grant D."/>
            <person name="Shu S."/>
            <person name="Goodstein D."/>
            <person name="Barry K."/>
            <person name="Futrell-Griggs M."/>
            <person name="Abernathy B."/>
            <person name="Du J."/>
            <person name="Tian Z."/>
            <person name="Zhu L."/>
            <person name="Gill N."/>
            <person name="Joshi T."/>
            <person name="Libault M."/>
            <person name="Sethuraman A."/>
            <person name="Zhang X."/>
            <person name="Shinozaki K."/>
            <person name="Nguyen H."/>
            <person name="Wing R."/>
            <person name="Cregan P."/>
            <person name="Specht J."/>
            <person name="Grimwood J."/>
            <person name="Rokhsar D."/>
            <person name="Stacey G."/>
            <person name="Shoemaker R."/>
            <person name="Jackson S."/>
        </authorList>
    </citation>
    <scope>NUCLEOTIDE SEQUENCE</scope>
    <source>
        <tissue evidence="2">Callus</tissue>
    </source>
</reference>
<gene>
    <name evidence="3" type="primary">LOC100779874</name>
    <name evidence="2" type="ORF">GLYMA_03G108000</name>
</gene>
<dbReference type="AlphaFoldDB" id="K7KEB5"/>
<dbReference type="EnsemblPlants" id="KRH66453">
    <property type="protein sequence ID" value="KRH66453"/>
    <property type="gene ID" value="GLYMA_03G108000"/>
</dbReference>
<dbReference type="Gramene" id="KRH66453">
    <property type="protein sequence ID" value="KRH66453"/>
    <property type="gene ID" value="GLYMA_03G108000"/>
</dbReference>
<keyword evidence="4" id="KW-1185">Reference proteome</keyword>
<evidence type="ECO:0000313" key="2">
    <source>
        <dbReference type="EMBL" id="KRH66453.1"/>
    </source>
</evidence>
<dbReference type="KEGG" id="gmx:100779874"/>
<reference evidence="3" key="2">
    <citation type="submission" date="2018-02" db="UniProtKB">
        <authorList>
            <consortium name="EnsemblPlants"/>
        </authorList>
    </citation>
    <scope>IDENTIFICATION</scope>
    <source>
        <strain evidence="3">Williams 82</strain>
    </source>
</reference>
<name>K7KEB5_SOYBN</name>